<feature type="compositionally biased region" description="Low complexity" evidence="3">
    <location>
        <begin position="116"/>
        <end position="143"/>
    </location>
</feature>
<organism evidence="4 5">
    <name type="scientific">Exophiala sideris</name>
    <dbReference type="NCBI Taxonomy" id="1016849"/>
    <lineage>
        <taxon>Eukaryota</taxon>
        <taxon>Fungi</taxon>
        <taxon>Dikarya</taxon>
        <taxon>Ascomycota</taxon>
        <taxon>Pezizomycotina</taxon>
        <taxon>Eurotiomycetes</taxon>
        <taxon>Chaetothyriomycetidae</taxon>
        <taxon>Chaetothyriales</taxon>
        <taxon>Herpotrichiellaceae</taxon>
        <taxon>Exophiala</taxon>
    </lineage>
</organism>
<feature type="compositionally biased region" description="Polar residues" evidence="3">
    <location>
        <begin position="79"/>
        <end position="93"/>
    </location>
</feature>
<feature type="region of interest" description="Disordered" evidence="3">
    <location>
        <begin position="279"/>
        <end position="299"/>
    </location>
</feature>
<evidence type="ECO:0008006" key="6">
    <source>
        <dbReference type="Google" id="ProtNLM"/>
    </source>
</evidence>
<accession>A0A0D1VXR7</accession>
<name>A0A0D1VXR7_9EURO</name>
<comment type="subcellular location">
    <subcellularLocation>
        <location evidence="1">Mitochondrion</location>
    </subcellularLocation>
</comment>
<evidence type="ECO:0000256" key="2">
    <source>
        <dbReference type="ARBA" id="ARBA00023128"/>
    </source>
</evidence>
<sequence length="452" mass="48643">MPLRVSCPLRHGIKSLPSLPCRVNTLELTQSKSARAIEHVTLPHYARLLSSRSSNRLLHSRGRQFPDGPSRATSPRLLSPTSRRYQSGSTTSPAVKENLEPAQNEDEVAADIDGRSLPSETSPTSDPTTSSSSSRRTSASPLDPTAPHHDLTSFQAYARRTGLDPTSTVYTGTSYEYLAQTTLRSHGFDLFRVGGRGDRGVDLIGLWHIPRVSKASGQWKKYTNQDGKTEVETDTLRVMVQCKRMVGKRAKIGPNLVRELEGAIRGARLGALFDALGSKEQDTAEPEGGAAAPSGPAIGVLVGTKPATKGVLDTMRRSSRALVWIMMEEVNAEDNASAVSDEKAPEAVSSADSEGDHARRDTSSSSGELNEEPASEPDFPNEALPDPPSDVDGSRATQAFALPILKGCIKQILWNKAAGELGLEDVHVVQRYDASGREEVVLMRGGQVWGGS</sequence>
<feature type="region of interest" description="Disordered" evidence="3">
    <location>
        <begin position="59"/>
        <end position="149"/>
    </location>
</feature>
<reference evidence="4 5" key="1">
    <citation type="submission" date="2015-01" db="EMBL/GenBank/DDBJ databases">
        <title>The Genome Sequence of Exophiala sideris CBS121828.</title>
        <authorList>
            <consortium name="The Broad Institute Genomics Platform"/>
            <person name="Cuomo C."/>
            <person name="de Hoog S."/>
            <person name="Gorbushina A."/>
            <person name="Stielow B."/>
            <person name="Teixiera M."/>
            <person name="Abouelleil A."/>
            <person name="Chapman S.B."/>
            <person name="Priest M."/>
            <person name="Young S.K."/>
            <person name="Wortman J."/>
            <person name="Nusbaum C."/>
            <person name="Birren B."/>
        </authorList>
    </citation>
    <scope>NUCLEOTIDE SEQUENCE [LARGE SCALE GENOMIC DNA]</scope>
    <source>
        <strain evidence="4 5">CBS 121828</strain>
    </source>
</reference>
<dbReference type="AlphaFoldDB" id="A0A0D1VXR7"/>
<keyword evidence="2" id="KW-0496">Mitochondrion</keyword>
<dbReference type="PANTHER" id="PTHR28133:SF1">
    <property type="entry name" value="REQUIRED FOR RESPIRATORY GROWTH PROTEIN 7, MITOCHONDRIAL"/>
    <property type="match status" value="1"/>
</dbReference>
<dbReference type="HOGENOM" id="CLU_048910_0_0_1"/>
<evidence type="ECO:0000313" key="4">
    <source>
        <dbReference type="EMBL" id="KIV81135.1"/>
    </source>
</evidence>
<dbReference type="Proteomes" id="UP000053599">
    <property type="component" value="Unassembled WGS sequence"/>
</dbReference>
<evidence type="ECO:0000313" key="5">
    <source>
        <dbReference type="Proteomes" id="UP000053599"/>
    </source>
</evidence>
<proteinExistence type="predicted"/>
<dbReference type="EMBL" id="KN846953">
    <property type="protein sequence ID" value="KIV81135.1"/>
    <property type="molecule type" value="Genomic_DNA"/>
</dbReference>
<dbReference type="Pfam" id="PF10356">
    <property type="entry name" value="RRG7"/>
    <property type="match status" value="1"/>
</dbReference>
<dbReference type="OrthoDB" id="20734at2759"/>
<protein>
    <recommendedName>
        <fullName evidence="6">Required for respiratory growth protein 7, mitochondrial</fullName>
    </recommendedName>
</protein>
<evidence type="ECO:0000256" key="3">
    <source>
        <dbReference type="SAM" id="MobiDB-lite"/>
    </source>
</evidence>
<gene>
    <name evidence="4" type="ORF">PV11_08579</name>
</gene>
<feature type="compositionally biased region" description="Low complexity" evidence="3">
    <location>
        <begin position="286"/>
        <end position="297"/>
    </location>
</feature>
<feature type="region of interest" description="Disordered" evidence="3">
    <location>
        <begin position="335"/>
        <end position="394"/>
    </location>
</feature>
<evidence type="ECO:0000256" key="1">
    <source>
        <dbReference type="ARBA" id="ARBA00004173"/>
    </source>
</evidence>
<dbReference type="InterPro" id="IPR018828">
    <property type="entry name" value="RRG7"/>
</dbReference>
<dbReference type="PANTHER" id="PTHR28133">
    <property type="entry name" value="REQUIRED FOR RESPIRATORY GROWTH PROTEIN 7, MITOCHONDRIAL"/>
    <property type="match status" value="1"/>
</dbReference>
<dbReference type="GO" id="GO:0005739">
    <property type="term" value="C:mitochondrion"/>
    <property type="evidence" value="ECO:0007669"/>
    <property type="project" value="UniProtKB-SubCell"/>
</dbReference>